<dbReference type="OrthoDB" id="9789109at2"/>
<protein>
    <recommendedName>
        <fullName evidence="3">DUF488 domain-containing protein</fullName>
    </recommendedName>
</protein>
<keyword evidence="2" id="KW-1185">Reference proteome</keyword>
<dbReference type="AlphaFoldDB" id="A0A167GDF0"/>
<evidence type="ECO:0000313" key="2">
    <source>
        <dbReference type="Proteomes" id="UP000076830"/>
    </source>
</evidence>
<dbReference type="KEGG" id="dko:I596_404"/>
<dbReference type="PANTHER" id="PTHR39337:SF1">
    <property type="entry name" value="BLR5642 PROTEIN"/>
    <property type="match status" value="1"/>
</dbReference>
<reference evidence="1 2" key="1">
    <citation type="submission" date="2016-04" db="EMBL/GenBank/DDBJ databases">
        <title>Complete genome sequence of Dokdonella koreensis DS-123T.</title>
        <authorList>
            <person name="Kim J.F."/>
            <person name="Lee H."/>
            <person name="Kwak M.-J."/>
        </authorList>
    </citation>
    <scope>NUCLEOTIDE SEQUENCE [LARGE SCALE GENOMIC DNA]</scope>
    <source>
        <strain evidence="1 2">DS-123</strain>
    </source>
</reference>
<dbReference type="Proteomes" id="UP000076830">
    <property type="component" value="Chromosome"/>
</dbReference>
<dbReference type="RefSeq" id="WP_067643366.1">
    <property type="nucleotide sequence ID" value="NZ_CP015249.1"/>
</dbReference>
<dbReference type="STRING" id="1300342.I596_404"/>
<name>A0A167GDF0_9GAMM</name>
<dbReference type="Pfam" id="PF04343">
    <property type="entry name" value="DUF488"/>
    <property type="match status" value="1"/>
</dbReference>
<dbReference type="InterPro" id="IPR007438">
    <property type="entry name" value="DUF488"/>
</dbReference>
<gene>
    <name evidence="1" type="ORF">I596_404</name>
</gene>
<dbReference type="InterPro" id="IPR014519">
    <property type="entry name" value="UCP024492"/>
</dbReference>
<sequence length="176" mass="19486">MHTLWTIGHSTHPLDAFVQLLRAHAIALVADVRRFPGSRRHPQFGPTLPAALAEAGIGYRHFEALGGRRRPLPDSRNGVWRSEAFRGYADHMASAAYRRAFAELAGLASRQRCAVMCAERLWWQCHRSMLADDFALHGWQVVHILDAGATAPHAFREPARLDGDVPVYGGGQAALF</sequence>
<organism evidence="1 2">
    <name type="scientific">Dokdonella koreensis DS-123</name>
    <dbReference type="NCBI Taxonomy" id="1300342"/>
    <lineage>
        <taxon>Bacteria</taxon>
        <taxon>Pseudomonadati</taxon>
        <taxon>Pseudomonadota</taxon>
        <taxon>Gammaproteobacteria</taxon>
        <taxon>Lysobacterales</taxon>
        <taxon>Rhodanobacteraceae</taxon>
        <taxon>Dokdonella</taxon>
    </lineage>
</organism>
<evidence type="ECO:0008006" key="3">
    <source>
        <dbReference type="Google" id="ProtNLM"/>
    </source>
</evidence>
<dbReference type="PATRIC" id="fig|1300342.3.peg.392"/>
<accession>A0A167GDF0</accession>
<dbReference type="PANTHER" id="PTHR39337">
    <property type="entry name" value="BLR5642 PROTEIN"/>
    <property type="match status" value="1"/>
</dbReference>
<proteinExistence type="predicted"/>
<dbReference type="PIRSF" id="PIRSF024492">
    <property type="entry name" value="UCP024492"/>
    <property type="match status" value="1"/>
</dbReference>
<evidence type="ECO:0000313" key="1">
    <source>
        <dbReference type="EMBL" id="ANB16441.1"/>
    </source>
</evidence>
<dbReference type="EMBL" id="CP015249">
    <property type="protein sequence ID" value="ANB16441.1"/>
    <property type="molecule type" value="Genomic_DNA"/>
</dbReference>